<feature type="coiled-coil region" evidence="17">
    <location>
        <begin position="215"/>
        <end position="271"/>
    </location>
</feature>
<dbReference type="AlphaFoldDB" id="A0A9P4H1L6"/>
<evidence type="ECO:0000256" key="13">
    <source>
        <dbReference type="ARBA" id="ARBA00022989"/>
    </source>
</evidence>
<keyword evidence="5" id="KW-0934">Plastid</keyword>
<evidence type="ECO:0000256" key="4">
    <source>
        <dbReference type="ARBA" id="ARBA00022528"/>
    </source>
</evidence>
<dbReference type="PANTHER" id="PTHR10903:SF135">
    <property type="entry name" value="TRANSLOCASE OF CHLOROPLAST 120, CHLOROPLASTIC-RELATED"/>
    <property type="match status" value="1"/>
</dbReference>
<keyword evidence="15 18" id="KW-0472">Membrane</keyword>
<keyword evidence="8" id="KW-0547">Nucleotide-binding</keyword>
<proteinExistence type="predicted"/>
<keyword evidence="14" id="KW-0342">GTP-binding</keyword>
<evidence type="ECO:0000256" key="11">
    <source>
        <dbReference type="ARBA" id="ARBA00022842"/>
    </source>
</evidence>
<dbReference type="GO" id="GO:0015031">
    <property type="term" value="P:protein transport"/>
    <property type="evidence" value="ECO:0007669"/>
    <property type="project" value="UniProtKB-KW"/>
</dbReference>
<dbReference type="Proteomes" id="UP000799777">
    <property type="component" value="Unassembled WGS sequence"/>
</dbReference>
<evidence type="ECO:0000256" key="6">
    <source>
        <dbReference type="ARBA" id="ARBA00022692"/>
    </source>
</evidence>
<organism evidence="20 21">
    <name type="scientific">Setomelanomma holmii</name>
    <dbReference type="NCBI Taxonomy" id="210430"/>
    <lineage>
        <taxon>Eukaryota</taxon>
        <taxon>Fungi</taxon>
        <taxon>Dikarya</taxon>
        <taxon>Ascomycota</taxon>
        <taxon>Pezizomycotina</taxon>
        <taxon>Dothideomycetes</taxon>
        <taxon>Pleosporomycetidae</taxon>
        <taxon>Pleosporales</taxon>
        <taxon>Pleosporineae</taxon>
        <taxon>Phaeosphaeriaceae</taxon>
        <taxon>Setomelanomma</taxon>
    </lineage>
</organism>
<evidence type="ECO:0000256" key="10">
    <source>
        <dbReference type="ARBA" id="ARBA00022805"/>
    </source>
</evidence>
<protein>
    <recommendedName>
        <fullName evidence="19">AIG1-type G domain-containing protein</fullName>
    </recommendedName>
</protein>
<evidence type="ECO:0000256" key="8">
    <source>
        <dbReference type="ARBA" id="ARBA00022741"/>
    </source>
</evidence>
<dbReference type="GO" id="GO:0016787">
    <property type="term" value="F:hydrolase activity"/>
    <property type="evidence" value="ECO:0007669"/>
    <property type="project" value="UniProtKB-KW"/>
</dbReference>
<feature type="domain" description="AIG1-type G" evidence="19">
    <location>
        <begin position="2"/>
        <end position="136"/>
    </location>
</feature>
<sequence length="307" mass="34900">MILVMGVTGSGKSYFVNKVAASAVMEGARLRAETEECQVVLVGVGCHEVGIVDTPGFDDTTKSDAEVLNEIVKFLCTQYRLDISLKGIIYLHRITDIRITGSARRYFEMFQCLCGARNFKNVVLLTTMWSELRDEATDLQRERELRKDFWMTMERGGSTVRKFEGTRTEAEAIICRLMREPDVTLEIQYELVDEEKRLEDTLAGKWMVPKIECAIGESEGELQKLEVLIEEAEDGDKSDLRELKRERERILDRQRRSLAQLSERVDETKKKDKWKSRLALFGTLLGVAITVTVNIILPLAGVSLLAI</sequence>
<keyword evidence="4" id="KW-0150">Chloroplast</keyword>
<evidence type="ECO:0000256" key="3">
    <source>
        <dbReference type="ARBA" id="ARBA00022448"/>
    </source>
</evidence>
<dbReference type="Pfam" id="PF04548">
    <property type="entry name" value="AIG1"/>
    <property type="match status" value="1"/>
</dbReference>
<feature type="transmembrane region" description="Helical" evidence="18">
    <location>
        <begin position="278"/>
        <end position="306"/>
    </location>
</feature>
<gene>
    <name evidence="20" type="ORF">EK21DRAFT_103818</name>
</gene>
<keyword evidence="17" id="KW-0175">Coiled coil</keyword>
<evidence type="ECO:0000256" key="16">
    <source>
        <dbReference type="ARBA" id="ARBA00024013"/>
    </source>
</evidence>
<dbReference type="OrthoDB" id="8954335at2759"/>
<dbReference type="SUPFAM" id="SSF52540">
    <property type="entry name" value="P-loop containing nucleoside triphosphate hydrolases"/>
    <property type="match status" value="1"/>
</dbReference>
<evidence type="ECO:0000256" key="12">
    <source>
        <dbReference type="ARBA" id="ARBA00022927"/>
    </source>
</evidence>
<keyword evidence="12" id="KW-0653">Protein transport</keyword>
<evidence type="ECO:0000256" key="9">
    <source>
        <dbReference type="ARBA" id="ARBA00022801"/>
    </source>
</evidence>
<reference evidence="20" key="1">
    <citation type="journal article" date="2020" name="Stud. Mycol.">
        <title>101 Dothideomycetes genomes: a test case for predicting lifestyles and emergence of pathogens.</title>
        <authorList>
            <person name="Haridas S."/>
            <person name="Albert R."/>
            <person name="Binder M."/>
            <person name="Bloem J."/>
            <person name="Labutti K."/>
            <person name="Salamov A."/>
            <person name="Andreopoulos B."/>
            <person name="Baker S."/>
            <person name="Barry K."/>
            <person name="Bills G."/>
            <person name="Bluhm B."/>
            <person name="Cannon C."/>
            <person name="Castanera R."/>
            <person name="Culley D."/>
            <person name="Daum C."/>
            <person name="Ezra D."/>
            <person name="Gonzalez J."/>
            <person name="Henrissat B."/>
            <person name="Kuo A."/>
            <person name="Liang C."/>
            <person name="Lipzen A."/>
            <person name="Lutzoni F."/>
            <person name="Magnuson J."/>
            <person name="Mondo S."/>
            <person name="Nolan M."/>
            <person name="Ohm R."/>
            <person name="Pangilinan J."/>
            <person name="Park H.-J."/>
            <person name="Ramirez L."/>
            <person name="Alfaro M."/>
            <person name="Sun H."/>
            <person name="Tritt A."/>
            <person name="Yoshinaga Y."/>
            <person name="Zwiers L.-H."/>
            <person name="Turgeon B."/>
            <person name="Goodwin S."/>
            <person name="Spatafora J."/>
            <person name="Crous P."/>
            <person name="Grigoriev I."/>
        </authorList>
    </citation>
    <scope>NUCLEOTIDE SEQUENCE</scope>
    <source>
        <strain evidence="20">CBS 110217</strain>
    </source>
</reference>
<dbReference type="InterPro" id="IPR027417">
    <property type="entry name" value="P-loop_NTPase"/>
</dbReference>
<keyword evidence="9" id="KW-0378">Hydrolase</keyword>
<evidence type="ECO:0000313" key="20">
    <source>
        <dbReference type="EMBL" id="KAF2025629.1"/>
    </source>
</evidence>
<dbReference type="EMBL" id="ML978261">
    <property type="protein sequence ID" value="KAF2025629.1"/>
    <property type="molecule type" value="Genomic_DNA"/>
</dbReference>
<comment type="cofactor">
    <cofactor evidence="1">
        <name>Mg(2+)</name>
        <dbReference type="ChEBI" id="CHEBI:18420"/>
    </cofactor>
</comment>
<keyword evidence="21" id="KW-1185">Reference proteome</keyword>
<evidence type="ECO:0000256" key="15">
    <source>
        <dbReference type="ARBA" id="ARBA00023136"/>
    </source>
</evidence>
<evidence type="ECO:0000259" key="19">
    <source>
        <dbReference type="Pfam" id="PF04548"/>
    </source>
</evidence>
<evidence type="ECO:0000256" key="7">
    <source>
        <dbReference type="ARBA" id="ARBA00022723"/>
    </source>
</evidence>
<dbReference type="Gene3D" id="3.40.50.300">
    <property type="entry name" value="P-loop containing nucleotide triphosphate hydrolases"/>
    <property type="match status" value="1"/>
</dbReference>
<evidence type="ECO:0000256" key="1">
    <source>
        <dbReference type="ARBA" id="ARBA00001946"/>
    </source>
</evidence>
<name>A0A9P4H1L6_9PLEO</name>
<evidence type="ECO:0000256" key="18">
    <source>
        <dbReference type="SAM" id="Phobius"/>
    </source>
</evidence>
<dbReference type="PANTHER" id="PTHR10903">
    <property type="entry name" value="GTPASE, IMAP FAMILY MEMBER-RELATED"/>
    <property type="match status" value="1"/>
</dbReference>
<dbReference type="GO" id="GO:0016020">
    <property type="term" value="C:membrane"/>
    <property type="evidence" value="ECO:0007669"/>
    <property type="project" value="UniProtKB-SubCell"/>
</dbReference>
<dbReference type="GO" id="GO:0005525">
    <property type="term" value="F:GTP binding"/>
    <property type="evidence" value="ECO:0007669"/>
    <property type="project" value="UniProtKB-KW"/>
</dbReference>
<dbReference type="GO" id="GO:0046872">
    <property type="term" value="F:metal ion binding"/>
    <property type="evidence" value="ECO:0007669"/>
    <property type="project" value="UniProtKB-KW"/>
</dbReference>
<comment type="subcellular location">
    <subcellularLocation>
        <location evidence="2">Membrane</location>
        <topology evidence="2">Single-pass membrane protein</topology>
    </subcellularLocation>
    <subcellularLocation>
        <location evidence="16">Plastid</location>
        <location evidence="16">Chloroplast outer membrane</location>
    </subcellularLocation>
</comment>
<evidence type="ECO:0000256" key="5">
    <source>
        <dbReference type="ARBA" id="ARBA00022640"/>
    </source>
</evidence>
<evidence type="ECO:0000256" key="14">
    <source>
        <dbReference type="ARBA" id="ARBA00023134"/>
    </source>
</evidence>
<keyword evidence="10" id="KW-1002">Plastid outer membrane</keyword>
<dbReference type="InterPro" id="IPR045058">
    <property type="entry name" value="GIMA/IAN/Toc"/>
</dbReference>
<accession>A0A9P4H1L6</accession>
<evidence type="ECO:0000313" key="21">
    <source>
        <dbReference type="Proteomes" id="UP000799777"/>
    </source>
</evidence>
<keyword evidence="7" id="KW-0479">Metal-binding</keyword>
<evidence type="ECO:0000256" key="17">
    <source>
        <dbReference type="SAM" id="Coils"/>
    </source>
</evidence>
<keyword evidence="6 18" id="KW-0812">Transmembrane</keyword>
<keyword evidence="3" id="KW-0813">Transport</keyword>
<comment type="caution">
    <text evidence="20">The sequence shown here is derived from an EMBL/GenBank/DDBJ whole genome shotgun (WGS) entry which is preliminary data.</text>
</comment>
<keyword evidence="13 18" id="KW-1133">Transmembrane helix</keyword>
<evidence type="ECO:0000256" key="2">
    <source>
        <dbReference type="ARBA" id="ARBA00004167"/>
    </source>
</evidence>
<keyword evidence="11" id="KW-0460">Magnesium</keyword>
<dbReference type="InterPro" id="IPR006703">
    <property type="entry name" value="G_AIG1"/>
</dbReference>